<organism evidence="1 2">
    <name type="scientific">Catenulispora acidiphila (strain DSM 44928 / JCM 14897 / NBRC 102108 / NRRL B-24433 / ID139908)</name>
    <dbReference type="NCBI Taxonomy" id="479433"/>
    <lineage>
        <taxon>Bacteria</taxon>
        <taxon>Bacillati</taxon>
        <taxon>Actinomycetota</taxon>
        <taxon>Actinomycetes</taxon>
        <taxon>Catenulisporales</taxon>
        <taxon>Catenulisporaceae</taxon>
        <taxon>Catenulispora</taxon>
    </lineage>
</organism>
<dbReference type="eggNOG" id="ENOG5032Z5X">
    <property type="taxonomic scope" value="Bacteria"/>
</dbReference>
<evidence type="ECO:0000313" key="1">
    <source>
        <dbReference type="EMBL" id="ACU74242.1"/>
    </source>
</evidence>
<dbReference type="RefSeq" id="WP_015793971.1">
    <property type="nucleotide sequence ID" value="NC_013131.1"/>
</dbReference>
<evidence type="ECO:0000313" key="2">
    <source>
        <dbReference type="Proteomes" id="UP000000851"/>
    </source>
</evidence>
<reference evidence="1 2" key="1">
    <citation type="journal article" date="2009" name="Stand. Genomic Sci.">
        <title>Complete genome sequence of Catenulispora acidiphila type strain (ID 139908).</title>
        <authorList>
            <person name="Copeland A."/>
            <person name="Lapidus A."/>
            <person name="Glavina Del Rio T."/>
            <person name="Nolan M."/>
            <person name="Lucas S."/>
            <person name="Chen F."/>
            <person name="Tice H."/>
            <person name="Cheng J.F."/>
            <person name="Bruce D."/>
            <person name="Goodwin L."/>
            <person name="Pitluck S."/>
            <person name="Mikhailova N."/>
            <person name="Pati A."/>
            <person name="Ivanova N."/>
            <person name="Mavromatis K."/>
            <person name="Chen A."/>
            <person name="Palaniappan K."/>
            <person name="Chain P."/>
            <person name="Land M."/>
            <person name="Hauser L."/>
            <person name="Chang Y.J."/>
            <person name="Jeffries C.D."/>
            <person name="Chertkov O."/>
            <person name="Brettin T."/>
            <person name="Detter J.C."/>
            <person name="Han C."/>
            <person name="Ali Z."/>
            <person name="Tindall B.J."/>
            <person name="Goker M."/>
            <person name="Bristow J."/>
            <person name="Eisen J.A."/>
            <person name="Markowitz V."/>
            <person name="Hugenholtz P."/>
            <person name="Kyrpides N.C."/>
            <person name="Klenk H.P."/>
        </authorList>
    </citation>
    <scope>NUCLEOTIDE SEQUENCE [LARGE SCALE GENOMIC DNA]</scope>
    <source>
        <strain evidence="2">DSM 44928 / JCM 14897 / NBRC 102108 / NRRL B-24433 / ID139908</strain>
    </source>
</reference>
<dbReference type="Proteomes" id="UP000000851">
    <property type="component" value="Chromosome"/>
</dbReference>
<dbReference type="InParanoid" id="C7Q996"/>
<proteinExistence type="predicted"/>
<sequence>MPQDLPHDYAPLPDLIGSVGGIESITLDGRRYYFGFDYRSDLVLSPLIDDPASMAVFASEYLRQSTGEHDVAYWAELVALGAAESSLTGDDASRTFTSQDLRGGLPEPGSHLLYLLGAATAWEVSFEEAPEAGQACVELGFDDDTEFFEPCLRAVQEHGIQARPAEWAVVSFYLTAAVRHAPANWGILFAPVAEAVTRHG</sequence>
<protein>
    <submittedName>
        <fullName evidence="1">Uncharacterized protein</fullName>
    </submittedName>
</protein>
<accession>C7Q996</accession>
<dbReference type="AlphaFoldDB" id="C7Q996"/>
<dbReference type="OrthoDB" id="3377433at2"/>
<dbReference type="EMBL" id="CP001700">
    <property type="protein sequence ID" value="ACU74242.1"/>
    <property type="molecule type" value="Genomic_DNA"/>
</dbReference>
<dbReference type="STRING" id="479433.Caci_5383"/>
<dbReference type="HOGENOM" id="CLU_1288435_0_0_11"/>
<name>C7Q996_CATAD</name>
<dbReference type="KEGG" id="cai:Caci_5383"/>
<gene>
    <name evidence="1" type="ordered locus">Caci_5383</name>
</gene>
<keyword evidence="2" id="KW-1185">Reference proteome</keyword>